<protein>
    <submittedName>
        <fullName evidence="2">Gaa1-like protein</fullName>
    </submittedName>
</protein>
<reference evidence="2" key="1">
    <citation type="journal article" date="2020" name="Stud. Mycol.">
        <title>101 Dothideomycetes genomes: a test case for predicting lifestyles and emergence of pathogens.</title>
        <authorList>
            <person name="Haridas S."/>
            <person name="Albert R."/>
            <person name="Binder M."/>
            <person name="Bloem J."/>
            <person name="Labutti K."/>
            <person name="Salamov A."/>
            <person name="Andreopoulos B."/>
            <person name="Baker S."/>
            <person name="Barry K."/>
            <person name="Bills G."/>
            <person name="Bluhm B."/>
            <person name="Cannon C."/>
            <person name="Castanera R."/>
            <person name="Culley D."/>
            <person name="Daum C."/>
            <person name="Ezra D."/>
            <person name="Gonzalez J."/>
            <person name="Henrissat B."/>
            <person name="Kuo A."/>
            <person name="Liang C."/>
            <person name="Lipzen A."/>
            <person name="Lutzoni F."/>
            <person name="Magnuson J."/>
            <person name="Mondo S."/>
            <person name="Nolan M."/>
            <person name="Ohm R."/>
            <person name="Pangilinan J."/>
            <person name="Park H.-J."/>
            <person name="Ramirez L."/>
            <person name="Alfaro M."/>
            <person name="Sun H."/>
            <person name="Tritt A."/>
            <person name="Yoshinaga Y."/>
            <person name="Zwiers L.-H."/>
            <person name="Turgeon B."/>
            <person name="Goodwin S."/>
            <person name="Spatafora J."/>
            <person name="Crous P."/>
            <person name="Grigoriev I."/>
        </authorList>
    </citation>
    <scope>NUCLEOTIDE SEQUENCE</scope>
    <source>
        <strain evidence="2">CBS 113389</strain>
    </source>
</reference>
<evidence type="ECO:0000313" key="3">
    <source>
        <dbReference type="Proteomes" id="UP000799767"/>
    </source>
</evidence>
<name>A0A6A6PRW7_9PEZI</name>
<dbReference type="Proteomes" id="UP000799767">
    <property type="component" value="Unassembled WGS sequence"/>
</dbReference>
<dbReference type="OrthoDB" id="445301at2759"/>
<dbReference type="GeneID" id="54478370"/>
<evidence type="ECO:0000313" key="2">
    <source>
        <dbReference type="EMBL" id="KAF2481967.1"/>
    </source>
</evidence>
<proteinExistence type="predicted"/>
<dbReference type="SUPFAM" id="SSF53187">
    <property type="entry name" value="Zn-dependent exopeptidases"/>
    <property type="match status" value="1"/>
</dbReference>
<keyword evidence="1" id="KW-0812">Transmembrane</keyword>
<dbReference type="GO" id="GO:0042765">
    <property type="term" value="C:GPI-anchor transamidase complex"/>
    <property type="evidence" value="ECO:0007669"/>
    <property type="project" value="InterPro"/>
</dbReference>
<keyword evidence="1" id="KW-1133">Transmembrane helix</keyword>
<feature type="transmembrane region" description="Helical" evidence="1">
    <location>
        <begin position="370"/>
        <end position="390"/>
    </location>
</feature>
<dbReference type="PANTHER" id="PTHR13304">
    <property type="entry name" value="GLYCOSYLPHOSPHATIDYLINOSITOL ANCHOR ATTACHMENT 1 PROTEIN"/>
    <property type="match status" value="1"/>
</dbReference>
<dbReference type="RefSeq" id="XP_033588537.1">
    <property type="nucleotide sequence ID" value="XM_033737368.1"/>
</dbReference>
<dbReference type="PIRSF" id="PIRSF036762">
    <property type="entry name" value="GAA1"/>
    <property type="match status" value="1"/>
</dbReference>
<keyword evidence="1" id="KW-0472">Membrane</keyword>
<feature type="transmembrane region" description="Helical" evidence="1">
    <location>
        <begin position="502"/>
        <end position="532"/>
    </location>
</feature>
<feature type="transmembrane region" description="Helical" evidence="1">
    <location>
        <begin position="20"/>
        <end position="40"/>
    </location>
</feature>
<keyword evidence="3" id="KW-1185">Reference proteome</keyword>
<evidence type="ECO:0000256" key="1">
    <source>
        <dbReference type="SAM" id="Phobius"/>
    </source>
</evidence>
<gene>
    <name evidence="2" type="ORF">BDY17DRAFT_325470</name>
</gene>
<feature type="transmembrane region" description="Helical" evidence="1">
    <location>
        <begin position="564"/>
        <end position="590"/>
    </location>
</feature>
<organism evidence="2 3">
    <name type="scientific">Neohortaea acidophila</name>
    <dbReference type="NCBI Taxonomy" id="245834"/>
    <lineage>
        <taxon>Eukaryota</taxon>
        <taxon>Fungi</taxon>
        <taxon>Dikarya</taxon>
        <taxon>Ascomycota</taxon>
        <taxon>Pezizomycotina</taxon>
        <taxon>Dothideomycetes</taxon>
        <taxon>Dothideomycetidae</taxon>
        <taxon>Mycosphaerellales</taxon>
        <taxon>Teratosphaeriaceae</taxon>
        <taxon>Neohortaea</taxon>
    </lineage>
</organism>
<accession>A0A6A6PRW7</accession>
<dbReference type="GO" id="GO:0016255">
    <property type="term" value="P:attachment of GPI anchor to protein"/>
    <property type="evidence" value="ECO:0007669"/>
    <property type="project" value="TreeGrafter"/>
</dbReference>
<dbReference type="AlphaFoldDB" id="A0A6A6PRW7"/>
<dbReference type="EMBL" id="MU001637">
    <property type="protein sequence ID" value="KAF2481967.1"/>
    <property type="molecule type" value="Genomic_DNA"/>
</dbReference>
<feature type="transmembrane region" description="Helical" evidence="1">
    <location>
        <begin position="466"/>
        <end position="482"/>
    </location>
</feature>
<sequence>MGLLTRLLTARSSPVLLRLPPYLSALCIIAGAAWLLVLPLEGNPRATYISENAILPGQVHTYFGGSEHNVFRAYRQEVWQLSQRSDHDRIAGLEQILQENGLKAAAQPYSWQVAGEEIAGTNVYGLIQGPRADATEAMVLIAAWRNFAGDINYSGVALVLTLARYLKRWSIWSKDIVVLIPDDSTYGPEAWVSAYHSTTSTVTSTRNITSLPIKAGALQGAVAIDYPAGPWGQRFEKIDVVYDGINGALPNLDLLNTAINIANNQMGVESTLHNVPNHQDNYLDRLTMLTKGLITQSVGHATGPHSAFMPYHIDAITLRTVGDGWHDEMTLGRTAESMIRSINNLLEHLHQSFFFYVLLGPYSFVSIGNYLPAAVIVAGGLTVTALAMWIRSGKAAPSPAPGKKQVPEKLEVLTDGDVVAVVPKSELETHERKMFLPALILVGVHLGGFVPLYLLNNISAPNLPLTFYNISAVTLILPLYLATHIARHTSPQQLQTLQSFSLLLLGATLSTLATLNFSLAFLVGLLCSPLSFARPLPRLPLLQFPTKATPTTPKPTTDPVAARLAISLPAILLYIAISPPAVLLALNAYFGKPLAWTLLEMAKGWCAQGVWTSLVIWAVWWPAWVVGGTVMLSGTFRAA</sequence>
<dbReference type="InterPro" id="IPR007246">
    <property type="entry name" value="Gaa1"/>
</dbReference>
<dbReference type="Pfam" id="PF04114">
    <property type="entry name" value="Gaa1"/>
    <property type="match status" value="1"/>
</dbReference>
<dbReference type="PANTHER" id="PTHR13304:SF0">
    <property type="entry name" value="GLYCOSYLPHOSPHATIDYLINOSITOL ANCHOR ATTACHMENT 1 PROTEIN"/>
    <property type="match status" value="1"/>
</dbReference>
<feature type="transmembrane region" description="Helical" evidence="1">
    <location>
        <begin position="434"/>
        <end position="454"/>
    </location>
</feature>